<keyword evidence="6" id="KW-1185">Reference proteome</keyword>
<feature type="region of interest" description="Disordered" evidence="3">
    <location>
        <begin position="459"/>
        <end position="482"/>
    </location>
</feature>
<feature type="region of interest" description="Disordered" evidence="3">
    <location>
        <begin position="707"/>
        <end position="756"/>
    </location>
</feature>
<feature type="region of interest" description="Disordered" evidence="3">
    <location>
        <begin position="89"/>
        <end position="115"/>
    </location>
</feature>
<dbReference type="InterPro" id="IPR012677">
    <property type="entry name" value="Nucleotide-bd_a/b_plait_sf"/>
</dbReference>
<dbReference type="EMBL" id="KZ679127">
    <property type="protein sequence ID" value="PTB80193.1"/>
    <property type="molecule type" value="Genomic_DNA"/>
</dbReference>
<evidence type="ECO:0000256" key="2">
    <source>
        <dbReference type="PROSITE-ProRule" id="PRU00176"/>
    </source>
</evidence>
<dbReference type="AlphaFoldDB" id="A0A2T4CF67"/>
<protein>
    <recommendedName>
        <fullName evidence="4">RRM domain-containing protein</fullName>
    </recommendedName>
</protein>
<feature type="region of interest" description="Disordered" evidence="3">
    <location>
        <begin position="604"/>
        <end position="634"/>
    </location>
</feature>
<accession>A0A2T4CF67</accession>
<feature type="compositionally biased region" description="Basic and acidic residues" evidence="3">
    <location>
        <begin position="604"/>
        <end position="613"/>
    </location>
</feature>
<evidence type="ECO:0000256" key="1">
    <source>
        <dbReference type="ARBA" id="ARBA00022884"/>
    </source>
</evidence>
<dbReference type="PANTHER" id="PTHR48025">
    <property type="entry name" value="OS02G0815200 PROTEIN"/>
    <property type="match status" value="1"/>
</dbReference>
<proteinExistence type="predicted"/>
<dbReference type="GO" id="GO:0003729">
    <property type="term" value="F:mRNA binding"/>
    <property type="evidence" value="ECO:0007669"/>
    <property type="project" value="TreeGrafter"/>
</dbReference>
<feature type="domain" description="RRM" evidence="4">
    <location>
        <begin position="137"/>
        <end position="215"/>
    </location>
</feature>
<reference evidence="5 6" key="1">
    <citation type="submission" date="2016-07" db="EMBL/GenBank/DDBJ databases">
        <title>Multiple horizontal gene transfer events from other fungi enriched the ability of initially mycotrophic Trichoderma (Ascomycota) to feed on dead plant biomass.</title>
        <authorList>
            <consortium name="DOE Joint Genome Institute"/>
            <person name="Aerts A."/>
            <person name="Atanasova L."/>
            <person name="Chenthamara K."/>
            <person name="Zhang J."/>
            <person name="Grujic M."/>
            <person name="Henrissat B."/>
            <person name="Kuo A."/>
            <person name="Salamov A."/>
            <person name="Lipzen A."/>
            <person name="Labutti K."/>
            <person name="Barry K."/>
            <person name="Miao Y."/>
            <person name="Rahimi M.J."/>
            <person name="Shen Q."/>
            <person name="Grigoriev I.V."/>
            <person name="Kubicek C.P."/>
            <person name="Druzhinina I.S."/>
        </authorList>
    </citation>
    <scope>NUCLEOTIDE SEQUENCE [LARGE SCALE GENOMIC DNA]</scope>
    <source>
        <strain evidence="5 6">ATCC 18648</strain>
    </source>
</reference>
<evidence type="ECO:0000256" key="3">
    <source>
        <dbReference type="SAM" id="MobiDB-lite"/>
    </source>
</evidence>
<dbReference type="PANTHER" id="PTHR48025:SF1">
    <property type="entry name" value="RRM DOMAIN-CONTAINING PROTEIN"/>
    <property type="match status" value="1"/>
</dbReference>
<feature type="region of interest" description="Disordered" evidence="3">
    <location>
        <begin position="516"/>
        <end position="569"/>
    </location>
</feature>
<keyword evidence="1 2" id="KW-0694">RNA-binding</keyword>
<dbReference type="InterPro" id="IPR050502">
    <property type="entry name" value="Euk_RNA-bind_prot"/>
</dbReference>
<gene>
    <name evidence="5" type="ORF">M440DRAFT_1460211</name>
</gene>
<feature type="region of interest" description="Disordered" evidence="3">
    <location>
        <begin position="31"/>
        <end position="55"/>
    </location>
</feature>
<dbReference type="SMART" id="SM00360">
    <property type="entry name" value="RRM"/>
    <property type="match status" value="2"/>
</dbReference>
<dbReference type="SUPFAM" id="SSF54928">
    <property type="entry name" value="RNA-binding domain, RBD"/>
    <property type="match status" value="2"/>
</dbReference>
<dbReference type="Gene3D" id="3.30.70.330">
    <property type="match status" value="2"/>
</dbReference>
<evidence type="ECO:0000313" key="5">
    <source>
        <dbReference type="EMBL" id="PTB80193.1"/>
    </source>
</evidence>
<feature type="compositionally biased region" description="Basic and acidic residues" evidence="3">
    <location>
        <begin position="745"/>
        <end position="756"/>
    </location>
</feature>
<sequence>MPAHSSLRYPKKTLLKASSFDILRQLAYDPENAFSPGPGNLLNQDTAPRRPASSGNLLDQIAKRGEQESSLDFQIGNASKYDVFIDRSASTSEETKDQTEEVSPSGEAQTSQSDAKWALIPREASRIDAQDIYPSSACVFVANLTQAFDDRRLEIEVTKYFSQYGTVFVKIRRDSRQMPFAFCQFTRDADAENAAHHGNGAVILGRPCRVEKATAHSCFVVYKLSGAETTRQEAIDLLGPLGPIAKVHPLDLNSQKTDKFPPAMVVHYKRYDSSRAVVKTFEEHPVFRVEAYDPKAELRQQHKRSDQQGYAQYEKDRRSAYFGNLPLDMTADVLKTLASQCGNVLCAEVATKEVPQAGGRTVTTCFGFVEFARPDAIENAIMKYHRKQIDGHIIKVERKRTRTFNGSSYGTVGSQRGSFAGVPSTWHGGKGSNGHDHRVLAANTFIPPAAGLSTSILPLEANNRDPDSSITSPTRADDSPRLARIYSRLYTHSITSRSATGEEDSDASAAFTTAPTYGQDAQLQGFDHTKMPKARATSDDKSATRGNKPVQDRKLIPSTEARDEADTLEPSLITAETAVASDLPEHVDFQSQPNEHFREIDGIKSTEQGDKNGSKAAETPTKSPVRPNTRSPRAYAAESASSCFYPLIPPYPYSPYGFHPIQQLMPNPITPQGGPIMYDSFGQSYYNSTPYSDMYTMYPVMQHYSTSPAVETPTRPSISSQSVENRQRETRGEAYGMSPNGGKKPNGEDKGETYRG</sequence>
<dbReference type="OrthoDB" id="410044at2759"/>
<dbReference type="Pfam" id="PF00076">
    <property type="entry name" value="RRM_1"/>
    <property type="match status" value="2"/>
</dbReference>
<evidence type="ECO:0000313" key="6">
    <source>
        <dbReference type="Proteomes" id="UP000240760"/>
    </source>
</evidence>
<dbReference type="InterPro" id="IPR035979">
    <property type="entry name" value="RBD_domain_sf"/>
</dbReference>
<feature type="compositionally biased region" description="Polar residues" evidence="3">
    <location>
        <begin position="707"/>
        <end position="724"/>
    </location>
</feature>
<organism evidence="5 6">
    <name type="scientific">Trichoderma longibrachiatum ATCC 18648</name>
    <dbReference type="NCBI Taxonomy" id="983965"/>
    <lineage>
        <taxon>Eukaryota</taxon>
        <taxon>Fungi</taxon>
        <taxon>Dikarya</taxon>
        <taxon>Ascomycota</taxon>
        <taxon>Pezizomycotina</taxon>
        <taxon>Sordariomycetes</taxon>
        <taxon>Hypocreomycetidae</taxon>
        <taxon>Hypocreales</taxon>
        <taxon>Hypocreaceae</taxon>
        <taxon>Trichoderma</taxon>
    </lineage>
</organism>
<evidence type="ECO:0000259" key="4">
    <source>
        <dbReference type="PROSITE" id="PS50102"/>
    </source>
</evidence>
<dbReference type="PROSITE" id="PS50102">
    <property type="entry name" value="RRM"/>
    <property type="match status" value="2"/>
</dbReference>
<feature type="compositionally biased region" description="Basic and acidic residues" evidence="3">
    <location>
        <begin position="550"/>
        <end position="565"/>
    </location>
</feature>
<dbReference type="InterPro" id="IPR000504">
    <property type="entry name" value="RRM_dom"/>
</dbReference>
<feature type="compositionally biased region" description="Polar residues" evidence="3">
    <location>
        <begin position="620"/>
        <end position="631"/>
    </location>
</feature>
<dbReference type="Proteomes" id="UP000240760">
    <property type="component" value="Unassembled WGS sequence"/>
</dbReference>
<name>A0A2T4CF67_TRILO</name>
<dbReference type="CDD" id="cd00590">
    <property type="entry name" value="RRM_SF"/>
    <property type="match status" value="1"/>
</dbReference>
<feature type="domain" description="RRM" evidence="4">
    <location>
        <begin position="318"/>
        <end position="401"/>
    </location>
</feature>
<dbReference type="STRING" id="983965.A0A2T4CF67"/>